<name>X8DKY2_MYCXE</name>
<sequence length="107" mass="11358">MDTSRVAFLGWSMGGYGALLLGARLGPARTAGICAVSPALWTSYTASTPGIRQLRGLGSKLGVGPARIGIDPDPRRLRHQRPILPGHSAIRRTAADTTIRWLLTGRA</sequence>
<gene>
    <name evidence="1" type="ORF">I553_2252</name>
</gene>
<proteinExistence type="predicted"/>
<dbReference type="InterPro" id="IPR029058">
    <property type="entry name" value="AB_hydrolase_fold"/>
</dbReference>
<dbReference type="EMBL" id="JAOB01000013">
    <property type="protein sequence ID" value="EUA69064.1"/>
    <property type="molecule type" value="Genomic_DNA"/>
</dbReference>
<dbReference type="Gene3D" id="3.40.50.1820">
    <property type="entry name" value="alpha/beta hydrolase"/>
    <property type="match status" value="1"/>
</dbReference>
<dbReference type="AlphaFoldDB" id="X8DKY2"/>
<accession>X8DKY2</accession>
<dbReference type="SUPFAM" id="SSF53474">
    <property type="entry name" value="alpha/beta-Hydrolases"/>
    <property type="match status" value="1"/>
</dbReference>
<protein>
    <submittedName>
        <fullName evidence="1">Putative esterase</fullName>
    </submittedName>
</protein>
<organism evidence="1">
    <name type="scientific">Mycobacterium xenopi 4042</name>
    <dbReference type="NCBI Taxonomy" id="1299334"/>
    <lineage>
        <taxon>Bacteria</taxon>
        <taxon>Bacillati</taxon>
        <taxon>Actinomycetota</taxon>
        <taxon>Actinomycetes</taxon>
        <taxon>Mycobacteriales</taxon>
        <taxon>Mycobacteriaceae</taxon>
        <taxon>Mycobacterium</taxon>
    </lineage>
</organism>
<reference evidence="1" key="1">
    <citation type="submission" date="2014-01" db="EMBL/GenBank/DDBJ databases">
        <authorList>
            <person name="Brown-Elliot B."/>
            <person name="Wallace R."/>
            <person name="Lenaerts A."/>
            <person name="Ordway D."/>
            <person name="DeGroote M.A."/>
            <person name="Parker T."/>
            <person name="Sizemore C."/>
            <person name="Tallon L.J."/>
            <person name="Sadzewicz L.K."/>
            <person name="Sengamalay N."/>
            <person name="Fraser C.M."/>
            <person name="Hine E."/>
            <person name="Shefchek K.A."/>
            <person name="Das S.P."/>
            <person name="Tettelin H."/>
        </authorList>
    </citation>
    <scope>NUCLEOTIDE SEQUENCE [LARGE SCALE GENOMIC DNA]</scope>
    <source>
        <strain evidence="1">4042</strain>
    </source>
</reference>
<comment type="caution">
    <text evidence="1">The sequence shown here is derived from an EMBL/GenBank/DDBJ whole genome shotgun (WGS) entry which is preliminary data.</text>
</comment>
<evidence type="ECO:0000313" key="1">
    <source>
        <dbReference type="EMBL" id="EUA69064.1"/>
    </source>
</evidence>